<protein>
    <recommendedName>
        <fullName evidence="5">Coiled-coil domain-containing protein SCD2</fullName>
    </recommendedName>
</protein>
<sequence>MDRVRPVYVRQKSNSSGTPGSTSPLLSSPIMYHHSRSGSIGMGGGKKAQNTKAAAQRLAHVMAHKPTTDDDDEDDDDLSYDLSLSSSTGSLGLAGGGRAIRPRSPMSVRTVQDQPPSTRIAPGGRSSLSVKTAKSVEQQPSSTHLTPATRPFQSITPVEQASSAHSTSASRPSQPINTRPINNVEQLPYSLRSSINTRSSQPSSFVEQPTSARSLSGINSIEQLQSLRPAIATRSSQSTSANEQPNSARSMTAAVARPQLGTKPVHMVPASVPISLRPSPSADAPAESRRDPPVPILLRPPSSAMLSSDGSCDSRREKRMSFDLGNLNLKDTGSQHSSALQDELDMLQEENESLLEKLRLAEERCEETEARARQLEKQVATLGEGVTLEARLLSRKEAALQQREAALRVAAQTHDDRNDEAESELQTIRIMTQRMILTREEKEDVVLKRSWLARYWNLCVEHGIHAEIARARYEFWSSLAPLPVEAVLEAGKKAKEQIENHNDLDEREHSPRDLNEISGEGNMENMLLVEQGLRELALLKVEDAVALAMAQHRHSSSKSGLSGEVIHHLQFIALKTMFARFISELSKEESDDVFFKQAWLTYFWRRAKNHVDVERGLMELRKLGIEIQLWEESRKGLEHDSIPRARQSDF</sequence>
<feature type="compositionally biased region" description="Acidic residues" evidence="2">
    <location>
        <begin position="69"/>
        <end position="79"/>
    </location>
</feature>
<dbReference type="EMBL" id="JBEDUW010000006">
    <property type="protein sequence ID" value="KAK9919660.1"/>
    <property type="molecule type" value="Genomic_DNA"/>
</dbReference>
<proteinExistence type="predicted"/>
<dbReference type="PANTHER" id="PTHR31762:SF10">
    <property type="entry name" value="FAS-BINDING FACTOR-LIKE PROTEIN"/>
    <property type="match status" value="1"/>
</dbReference>
<organism evidence="3 4">
    <name type="scientific">Rubus argutus</name>
    <name type="common">Southern blackberry</name>
    <dbReference type="NCBI Taxonomy" id="59490"/>
    <lineage>
        <taxon>Eukaryota</taxon>
        <taxon>Viridiplantae</taxon>
        <taxon>Streptophyta</taxon>
        <taxon>Embryophyta</taxon>
        <taxon>Tracheophyta</taxon>
        <taxon>Spermatophyta</taxon>
        <taxon>Magnoliopsida</taxon>
        <taxon>eudicotyledons</taxon>
        <taxon>Gunneridae</taxon>
        <taxon>Pentapetalae</taxon>
        <taxon>rosids</taxon>
        <taxon>fabids</taxon>
        <taxon>Rosales</taxon>
        <taxon>Rosaceae</taxon>
        <taxon>Rosoideae</taxon>
        <taxon>Rosoideae incertae sedis</taxon>
        <taxon>Rubus</taxon>
    </lineage>
</organism>
<feature type="region of interest" description="Disordered" evidence="2">
    <location>
        <begin position="499"/>
        <end position="518"/>
    </location>
</feature>
<dbReference type="Proteomes" id="UP001457282">
    <property type="component" value="Unassembled WGS sequence"/>
</dbReference>
<reference evidence="3 4" key="1">
    <citation type="journal article" date="2023" name="G3 (Bethesda)">
        <title>A chromosome-length genome assembly and annotation of blackberry (Rubus argutus, cv. 'Hillquist').</title>
        <authorList>
            <person name="Bruna T."/>
            <person name="Aryal R."/>
            <person name="Dudchenko O."/>
            <person name="Sargent D.J."/>
            <person name="Mead D."/>
            <person name="Buti M."/>
            <person name="Cavallini A."/>
            <person name="Hytonen T."/>
            <person name="Andres J."/>
            <person name="Pham M."/>
            <person name="Weisz D."/>
            <person name="Mascagni F."/>
            <person name="Usai G."/>
            <person name="Natali L."/>
            <person name="Bassil N."/>
            <person name="Fernandez G.E."/>
            <person name="Lomsadze A."/>
            <person name="Armour M."/>
            <person name="Olukolu B."/>
            <person name="Poorten T."/>
            <person name="Britton C."/>
            <person name="Davik J."/>
            <person name="Ashrafi H."/>
            <person name="Aiden E.L."/>
            <person name="Borodovsky M."/>
            <person name="Worthington M."/>
        </authorList>
    </citation>
    <scope>NUCLEOTIDE SEQUENCE [LARGE SCALE GENOMIC DNA]</scope>
    <source>
        <strain evidence="3">PI 553951</strain>
    </source>
</reference>
<dbReference type="InterPro" id="IPR040321">
    <property type="entry name" value="SCD2-like"/>
</dbReference>
<dbReference type="GO" id="GO:0000911">
    <property type="term" value="P:cytokinesis by cell plate formation"/>
    <property type="evidence" value="ECO:0007669"/>
    <property type="project" value="InterPro"/>
</dbReference>
<evidence type="ECO:0000256" key="1">
    <source>
        <dbReference type="SAM" id="Coils"/>
    </source>
</evidence>
<evidence type="ECO:0008006" key="5">
    <source>
        <dbReference type="Google" id="ProtNLM"/>
    </source>
</evidence>
<feature type="compositionally biased region" description="Low complexity" evidence="2">
    <location>
        <begin position="80"/>
        <end position="91"/>
    </location>
</feature>
<feature type="region of interest" description="Disordered" evidence="2">
    <location>
        <begin position="231"/>
        <end position="252"/>
    </location>
</feature>
<feature type="coiled-coil region" evidence="1">
    <location>
        <begin position="337"/>
        <end position="385"/>
    </location>
</feature>
<keyword evidence="4" id="KW-1185">Reference proteome</keyword>
<feature type="compositionally biased region" description="Low complexity" evidence="2">
    <location>
        <begin position="161"/>
        <end position="173"/>
    </location>
</feature>
<name>A0AAW1W6P3_RUBAR</name>
<feature type="compositionally biased region" description="Polar residues" evidence="2">
    <location>
        <begin position="107"/>
        <end position="117"/>
    </location>
</feature>
<dbReference type="PANTHER" id="PTHR31762">
    <property type="entry name" value="FAS-BINDING FACTOR-LIKE PROTEIN"/>
    <property type="match status" value="1"/>
</dbReference>
<feature type="compositionally biased region" description="Polar residues" evidence="2">
    <location>
        <begin position="126"/>
        <end position="160"/>
    </location>
</feature>
<accession>A0AAW1W6P3</accession>
<comment type="caution">
    <text evidence="3">The sequence shown here is derived from an EMBL/GenBank/DDBJ whole genome shotgun (WGS) entry which is preliminary data.</text>
</comment>
<dbReference type="AlphaFoldDB" id="A0AAW1W6P3"/>
<feature type="region of interest" description="Disordered" evidence="2">
    <location>
        <begin position="271"/>
        <end position="315"/>
    </location>
</feature>
<feature type="compositionally biased region" description="Polar residues" evidence="2">
    <location>
        <begin position="233"/>
        <end position="250"/>
    </location>
</feature>
<keyword evidence="1" id="KW-0175">Coiled coil</keyword>
<feature type="compositionally biased region" description="Low complexity" evidence="2">
    <location>
        <begin position="15"/>
        <end position="28"/>
    </location>
</feature>
<feature type="region of interest" description="Disordered" evidence="2">
    <location>
        <begin position="194"/>
        <end position="213"/>
    </location>
</feature>
<gene>
    <name evidence="3" type="ORF">M0R45_028246</name>
</gene>
<feature type="region of interest" description="Disordered" evidence="2">
    <location>
        <begin position="1"/>
        <end position="182"/>
    </location>
</feature>
<feature type="compositionally biased region" description="Basic and acidic residues" evidence="2">
    <location>
        <begin position="499"/>
        <end position="515"/>
    </location>
</feature>
<evidence type="ECO:0000313" key="4">
    <source>
        <dbReference type="Proteomes" id="UP001457282"/>
    </source>
</evidence>
<evidence type="ECO:0000313" key="3">
    <source>
        <dbReference type="EMBL" id="KAK9919660.1"/>
    </source>
</evidence>
<evidence type="ECO:0000256" key="2">
    <source>
        <dbReference type="SAM" id="MobiDB-lite"/>
    </source>
</evidence>